<keyword evidence="3 6" id="KW-0812">Transmembrane</keyword>
<feature type="transmembrane region" description="Helical" evidence="6">
    <location>
        <begin position="37"/>
        <end position="58"/>
    </location>
</feature>
<dbReference type="Pfam" id="PF02133">
    <property type="entry name" value="Transp_cyt_pur"/>
    <property type="match status" value="1"/>
</dbReference>
<comment type="similarity">
    <text evidence="2">Belongs to the purine-cytosine permease (2.A.39) family.</text>
</comment>
<evidence type="ECO:0000313" key="8">
    <source>
        <dbReference type="EMBL" id="GAT52948.1"/>
    </source>
</evidence>
<protein>
    <recommendedName>
        <fullName evidence="7">Glycosyl transferase family 25 domain-containing protein</fullName>
    </recommendedName>
</protein>
<dbReference type="PANTHER" id="PTHR30618:SF2">
    <property type="entry name" value="ALLANTOIN PERMEASE-RELATED"/>
    <property type="match status" value="1"/>
</dbReference>
<keyword evidence="9" id="KW-1185">Reference proteome</keyword>
<reference evidence="8" key="1">
    <citation type="submission" date="2014-09" db="EMBL/GenBank/DDBJ databases">
        <title>Genome sequence of the luminous mushroom Mycena chlorophos for searching fungal bioluminescence genes.</title>
        <authorList>
            <person name="Tanaka Y."/>
            <person name="Kasuga D."/>
            <person name="Oba Y."/>
            <person name="Hase S."/>
            <person name="Sato K."/>
            <person name="Oba Y."/>
            <person name="Sakakibara Y."/>
        </authorList>
    </citation>
    <scope>NUCLEOTIDE SEQUENCE</scope>
</reference>
<organism evidence="8 9">
    <name type="scientific">Mycena chlorophos</name>
    <name type="common">Agaric fungus</name>
    <name type="synonym">Agaricus chlorophos</name>
    <dbReference type="NCBI Taxonomy" id="658473"/>
    <lineage>
        <taxon>Eukaryota</taxon>
        <taxon>Fungi</taxon>
        <taxon>Dikarya</taxon>
        <taxon>Basidiomycota</taxon>
        <taxon>Agaricomycotina</taxon>
        <taxon>Agaricomycetes</taxon>
        <taxon>Agaricomycetidae</taxon>
        <taxon>Agaricales</taxon>
        <taxon>Marasmiineae</taxon>
        <taxon>Mycenaceae</taxon>
        <taxon>Mycena</taxon>
    </lineage>
</organism>
<feature type="transmembrane region" description="Helical" evidence="6">
    <location>
        <begin position="194"/>
        <end position="214"/>
    </location>
</feature>
<dbReference type="CDD" id="cd11482">
    <property type="entry name" value="SLC-NCS1sbd_NRT1-like"/>
    <property type="match status" value="1"/>
</dbReference>
<evidence type="ECO:0000256" key="3">
    <source>
        <dbReference type="ARBA" id="ARBA00022692"/>
    </source>
</evidence>
<dbReference type="Pfam" id="PF01755">
    <property type="entry name" value="Glyco_transf_25"/>
    <property type="match status" value="1"/>
</dbReference>
<dbReference type="InterPro" id="IPR001248">
    <property type="entry name" value="Pur-cyt_permease"/>
</dbReference>
<comment type="subcellular location">
    <subcellularLocation>
        <location evidence="1">Membrane</location>
        <topology evidence="1">Multi-pass membrane protein</topology>
    </subcellularLocation>
</comment>
<dbReference type="InterPro" id="IPR045225">
    <property type="entry name" value="Uracil/uridine/allantoin_perm"/>
</dbReference>
<evidence type="ECO:0000256" key="2">
    <source>
        <dbReference type="ARBA" id="ARBA00008974"/>
    </source>
</evidence>
<proteinExistence type="inferred from homology"/>
<feature type="transmembrane region" description="Helical" evidence="6">
    <location>
        <begin position="473"/>
        <end position="492"/>
    </location>
</feature>
<feature type="transmembrane region" description="Helical" evidence="6">
    <location>
        <begin position="70"/>
        <end position="89"/>
    </location>
</feature>
<feature type="transmembrane region" description="Helical" evidence="6">
    <location>
        <begin position="127"/>
        <end position="147"/>
    </location>
</feature>
<gene>
    <name evidence="8" type="ORF">MCHLO_09955</name>
</gene>
<feature type="transmembrane region" description="Helical" evidence="6">
    <location>
        <begin position="274"/>
        <end position="304"/>
    </location>
</feature>
<dbReference type="Gene3D" id="1.10.4160.10">
    <property type="entry name" value="Hydantoin permease"/>
    <property type="match status" value="1"/>
</dbReference>
<dbReference type="InterPro" id="IPR002654">
    <property type="entry name" value="Glyco_trans_25"/>
</dbReference>
<dbReference type="NCBIfam" id="TIGR00800">
    <property type="entry name" value="ncs1"/>
    <property type="match status" value="1"/>
</dbReference>
<feature type="transmembrane region" description="Helical" evidence="6">
    <location>
        <begin position="234"/>
        <end position="253"/>
    </location>
</feature>
<dbReference type="EMBL" id="DF848005">
    <property type="protein sequence ID" value="GAT52948.1"/>
    <property type="molecule type" value="Genomic_DNA"/>
</dbReference>
<sequence>MGLLRRLEVAHEPGLTQAQLFLANEDLLPVPPNKRTWAAWNFFAFWVADSFNVNTWMIASSMVQLGLSWWQSWICVWVGYGLVAPFIVLNARPGAIFHVTFPVVARTSFGIYGSLWTTFNRAAMACIWYGVQSAIGGSCMLVMLRAMWPSINTLPNHLPASSGTTTRDFLCFFLFWLISLPAIWFPIHKIRHLFTLKAILAPTAGITFFIWCIVKAKGVGPIIHQPATLHGSDLGWNMVVSLMSCISNMATLVTNAPDFASRAKTPGAALWPQLVSVPFTFSIVSFIGIIVSSSSVAIYGEAVWSPIDLLGMFLDDHPSHATRFGVWFISFSFIIAQLGTNISANSISAGCDLTALFPRFINIRRGGYVAAIVGLCMLPWNLLKSSNSFTSYLSAYSVFLSSIAGVMITEYYVIRKGHYRVKDLYKLERTGWYYYTYGVNFRAYAAYISGILINVVGFAGATGRTVPLAATRIYEMSWFTGLGVSALIYYALNRVFPVEGMADKFEECDVSAMVVEDDRWSSHERASVDDKQEKEDVATTTMLRSLLATTAVAVVLIVLYASAMYSASPSFRPFSRGILPVHAQTFVVNLPRRQDRKPDMERLRVGLCLDNWEYVAATDAVSCIVGRIVRRVRQIREKALKDSGYDLNVNTSVKLHFAWPVDQSDSFDHDAEVDAELEGDSPPLTCATEDFTLTPYSPTLKQYQLLTHNRVACWHSHLSLIRRAATTQHPTVILEDDIDMEVDVRKQLAGLWGSLPTDWDILFLGHCWSNESFHPALSHQAQTNIHPSNAPLCTHAYAISPTGAARLLLYLTHPPFAYSRAIDRALAWLVQSGLIRAFSVVPSVIIQRKIGKSDVAVDGKASAWRDSLRNGFFGGGAT</sequence>
<dbReference type="InterPro" id="IPR012681">
    <property type="entry name" value="NCS1"/>
</dbReference>
<evidence type="ECO:0000256" key="4">
    <source>
        <dbReference type="ARBA" id="ARBA00022989"/>
    </source>
</evidence>
<evidence type="ECO:0000313" key="9">
    <source>
        <dbReference type="Proteomes" id="UP000815677"/>
    </source>
</evidence>
<feature type="transmembrane region" description="Helical" evidence="6">
    <location>
        <begin position="365"/>
        <end position="383"/>
    </location>
</feature>
<evidence type="ECO:0000256" key="5">
    <source>
        <dbReference type="ARBA" id="ARBA00023136"/>
    </source>
</evidence>
<feature type="domain" description="Glycosyl transferase family 25" evidence="7">
    <location>
        <begin position="704"/>
        <end position="812"/>
    </location>
</feature>
<evidence type="ECO:0000256" key="6">
    <source>
        <dbReference type="SAM" id="Phobius"/>
    </source>
</evidence>
<accession>A0ABQ0LPB0</accession>
<dbReference type="PANTHER" id="PTHR30618">
    <property type="entry name" value="NCS1 FAMILY PURINE/PYRIMIDINE TRANSPORTER"/>
    <property type="match status" value="1"/>
</dbReference>
<feature type="transmembrane region" description="Helical" evidence="6">
    <location>
        <begin position="167"/>
        <end position="187"/>
    </location>
</feature>
<feature type="transmembrane region" description="Helical" evidence="6">
    <location>
        <begin position="324"/>
        <end position="344"/>
    </location>
</feature>
<evidence type="ECO:0000259" key="7">
    <source>
        <dbReference type="Pfam" id="PF01755"/>
    </source>
</evidence>
<keyword evidence="4 6" id="KW-1133">Transmembrane helix</keyword>
<dbReference type="Proteomes" id="UP000815677">
    <property type="component" value="Unassembled WGS sequence"/>
</dbReference>
<evidence type="ECO:0000256" key="1">
    <source>
        <dbReference type="ARBA" id="ARBA00004141"/>
    </source>
</evidence>
<feature type="transmembrane region" description="Helical" evidence="6">
    <location>
        <begin position="546"/>
        <end position="565"/>
    </location>
</feature>
<feature type="transmembrane region" description="Helical" evidence="6">
    <location>
        <begin position="434"/>
        <end position="461"/>
    </location>
</feature>
<keyword evidence="5 6" id="KW-0472">Membrane</keyword>
<name>A0ABQ0LPB0_MYCCL</name>
<feature type="transmembrane region" description="Helical" evidence="6">
    <location>
        <begin position="395"/>
        <end position="414"/>
    </location>
</feature>